<feature type="transmembrane region" description="Helical" evidence="16">
    <location>
        <begin position="152"/>
        <end position="173"/>
    </location>
</feature>
<keyword evidence="5" id="KW-0132">Cell division</keyword>
<dbReference type="InterPro" id="IPR036388">
    <property type="entry name" value="WH-like_DNA-bd_sf"/>
</dbReference>
<evidence type="ECO:0000313" key="18">
    <source>
        <dbReference type="EMBL" id="MFK4001676.1"/>
    </source>
</evidence>
<evidence type="ECO:0000256" key="13">
    <source>
        <dbReference type="ARBA" id="ARBA00023306"/>
    </source>
</evidence>
<keyword evidence="12 16" id="KW-0472">Membrane</keyword>
<dbReference type="PROSITE" id="PS50901">
    <property type="entry name" value="FTSK"/>
    <property type="match status" value="1"/>
</dbReference>
<evidence type="ECO:0000256" key="9">
    <source>
        <dbReference type="ARBA" id="ARBA00022840"/>
    </source>
</evidence>
<dbReference type="Pfam" id="PF17854">
    <property type="entry name" value="FtsK_alpha"/>
    <property type="match status" value="1"/>
</dbReference>
<keyword evidence="10 16" id="KW-1133">Transmembrane helix</keyword>
<dbReference type="InterPro" id="IPR002543">
    <property type="entry name" value="FtsK_dom"/>
</dbReference>
<dbReference type="SUPFAM" id="SSF52540">
    <property type="entry name" value="P-loop containing nucleoside triphosphate hydrolases"/>
    <property type="match status" value="1"/>
</dbReference>
<evidence type="ECO:0000256" key="2">
    <source>
        <dbReference type="ARBA" id="ARBA00006474"/>
    </source>
</evidence>
<feature type="region of interest" description="Disordered" evidence="15">
    <location>
        <begin position="198"/>
        <end position="227"/>
    </location>
</feature>
<evidence type="ECO:0000256" key="10">
    <source>
        <dbReference type="ARBA" id="ARBA00022989"/>
    </source>
</evidence>
<evidence type="ECO:0000313" key="19">
    <source>
        <dbReference type="Proteomes" id="UP001620234"/>
    </source>
</evidence>
<evidence type="ECO:0000256" key="4">
    <source>
        <dbReference type="ARBA" id="ARBA00022475"/>
    </source>
</evidence>
<dbReference type="RefSeq" id="WP_404672262.1">
    <property type="nucleotide sequence ID" value="NZ_JBJDPD010000019.1"/>
</dbReference>
<feature type="domain" description="FtsK" evidence="17">
    <location>
        <begin position="779"/>
        <end position="993"/>
    </location>
</feature>
<keyword evidence="11" id="KW-0238">DNA-binding</keyword>
<keyword evidence="7 14" id="KW-0547">Nucleotide-binding</keyword>
<feature type="compositionally biased region" description="Low complexity" evidence="15">
    <location>
        <begin position="312"/>
        <end position="333"/>
    </location>
</feature>
<feature type="transmembrane region" description="Helical" evidence="16">
    <location>
        <begin position="12"/>
        <end position="33"/>
    </location>
</feature>
<reference evidence="18 19" key="1">
    <citation type="submission" date="2024-11" db="EMBL/GenBank/DDBJ databases">
        <title>The Natural Products Discovery Center: Release of the First 8490 Sequenced Strains for Exploring Actinobacteria Biosynthetic Diversity.</title>
        <authorList>
            <person name="Kalkreuter E."/>
            <person name="Kautsar S.A."/>
            <person name="Yang D."/>
            <person name="Bader C.D."/>
            <person name="Teijaro C.N."/>
            <person name="Fluegel L."/>
            <person name="Davis C.M."/>
            <person name="Simpson J.R."/>
            <person name="Lauterbach L."/>
            <person name="Steele A.D."/>
            <person name="Gui C."/>
            <person name="Meng S."/>
            <person name="Li G."/>
            <person name="Viehrig K."/>
            <person name="Ye F."/>
            <person name="Su P."/>
            <person name="Kiefer A.F."/>
            <person name="Nichols A."/>
            <person name="Cepeda A.J."/>
            <person name="Yan W."/>
            <person name="Fan B."/>
            <person name="Jiang Y."/>
            <person name="Adhikari A."/>
            <person name="Zheng C.-J."/>
            <person name="Schuster L."/>
            <person name="Cowan T.M."/>
            <person name="Smanski M.J."/>
            <person name="Chevrette M.G."/>
            <person name="De Carvalho L.P.S."/>
            <person name="Shen B."/>
        </authorList>
    </citation>
    <scope>NUCLEOTIDE SEQUENCE [LARGE SCALE GENOMIC DNA]</scope>
    <source>
        <strain evidence="18 19">NPDC077433</strain>
    </source>
</reference>
<feature type="compositionally biased region" description="Polar residues" evidence="15">
    <location>
        <begin position="290"/>
        <end position="305"/>
    </location>
</feature>
<dbReference type="PANTHER" id="PTHR22683:SF41">
    <property type="entry name" value="DNA TRANSLOCASE FTSK"/>
    <property type="match status" value="1"/>
</dbReference>
<comment type="subcellular location">
    <subcellularLocation>
        <location evidence="1">Cell membrane</location>
        <topology evidence="1">Multi-pass membrane protein</topology>
    </subcellularLocation>
</comment>
<dbReference type="InterPro" id="IPR025199">
    <property type="entry name" value="FtsK_4TM"/>
</dbReference>
<keyword evidence="6 16" id="KW-0812">Transmembrane</keyword>
<dbReference type="SMART" id="SM00843">
    <property type="entry name" value="Ftsk_gamma"/>
    <property type="match status" value="1"/>
</dbReference>
<gene>
    <name evidence="18" type="ORF">ACI2I3_10045</name>
</gene>
<feature type="compositionally biased region" description="Basic and acidic residues" evidence="15">
    <location>
        <begin position="217"/>
        <end position="227"/>
    </location>
</feature>
<evidence type="ECO:0000256" key="5">
    <source>
        <dbReference type="ARBA" id="ARBA00022618"/>
    </source>
</evidence>
<protein>
    <recommendedName>
        <fullName evidence="3">DNA translocase FtsK</fullName>
    </recommendedName>
</protein>
<evidence type="ECO:0000256" key="15">
    <source>
        <dbReference type="SAM" id="MobiDB-lite"/>
    </source>
</evidence>
<evidence type="ECO:0000256" key="11">
    <source>
        <dbReference type="ARBA" id="ARBA00023125"/>
    </source>
</evidence>
<sequence>MISAPLIEYLKKGIFTLLGLILAVYLFVILMTYTGNDPSWSHISSDMTTINNMGGETGAWLSDLLYSFFGFGAWWILAFVVYESILIWWDNKPTFWLMRLVAYVFLLLSASALFAQFVSLIQQITNPASTELEGVAGGIIGLELQVRLAQLLSQWGSALFLAVFVIITATFAFNIHWLTIYRKVTALSWLGAGVKNKDRDNTLATPENNASENDDESTVKDHTKKEASEYEQLPLELQTADHAKTVDNSGRFSNALSDFLVNSGLADSVKASMATATQATTSDQTAVSSNGKSDYLNTVAMTPSGTMARDMTTSGTTDSTTAPTNTSASSSSTMMPVRKVEPSFAWNDASTVDDLLASEQTSYSAHRVNRADADTLVSNDTDLESTNEAALASTLTPEAELASAQSAVNPQTNTIQPSVDDLAYSDSRHQVTTESSSAELESTTVAVDTLAEAWLAEHADVLEPANPESPDPIQSDNIAEPLVSKKVTSAPDVTPDDSNTPSQQRTDEPAELSHNVEEPSVTEPPAALASTEATSPAPEDTASVSEVADMTPTNTPPTNPKAAPTVEATSTKTSTPSANAVKPLMSFAVPEGDSSNRITDMMPDDDTSTDDDAPVMPDISDDAAFSQKSRSMQTAAYRSSLTPIPEVSILDKPDPDRKPSYTVAELEQLSELLEIKLQEFNVKATVVNAIPGPVVTRFEVELAAGVKASKVTGISRDLARSLSMASLRVVEVIPGKPYIGIEVPNKKREMVRLIELLSTETFKDPKAQISMAMGKDIGGNPIITDLARAPHMLVAGTTGSGKSVLVNSMLLSMLLKYTPNELRLILIDPKQLELANYNDIPHLLTPVVTDMTEAASSLSWCVAEMERRYQLMSLLKVRKLNEFNKKVVAAEKAGKPMLDPLWRPNDSVSISQAPKLKTLPMIVIVADEFADMIMQVGKQAEELITRLAQKSRAAGIHLMLATQRPSVDVITGLIKANIPVRAALRVNSKVDSRTILDSGGAEDMLGNGDMLFLGPGQIEPDRVHGAYVSDEEVNRVCDAWRERGAPDYIDNMAGNFELSSPGGGGSTANASGEDDDLYNDAVAFIMETRKVSASSIQRKFSIGYNRAARIVDSMEEAGLVSSMGKSGKRELLM</sequence>
<dbReference type="InterPro" id="IPR041027">
    <property type="entry name" value="FtsK_alpha"/>
</dbReference>
<keyword evidence="9 14" id="KW-0067">ATP-binding</keyword>
<evidence type="ECO:0000256" key="1">
    <source>
        <dbReference type="ARBA" id="ARBA00004651"/>
    </source>
</evidence>
<dbReference type="Pfam" id="PF01580">
    <property type="entry name" value="FtsK_SpoIIIE"/>
    <property type="match status" value="1"/>
</dbReference>
<dbReference type="EMBL" id="JBJDPD010000019">
    <property type="protein sequence ID" value="MFK4001676.1"/>
    <property type="molecule type" value="Genomic_DNA"/>
</dbReference>
<feature type="binding site" evidence="14">
    <location>
        <begin position="796"/>
        <end position="803"/>
    </location>
    <ligand>
        <name>ATP</name>
        <dbReference type="ChEBI" id="CHEBI:30616"/>
    </ligand>
</feature>
<dbReference type="InterPro" id="IPR027417">
    <property type="entry name" value="P-loop_NTPase"/>
</dbReference>
<dbReference type="Pfam" id="PF09397">
    <property type="entry name" value="FtsK_gamma"/>
    <property type="match status" value="1"/>
</dbReference>
<keyword evidence="13" id="KW-0131">Cell cycle</keyword>
<feature type="compositionally biased region" description="Polar residues" evidence="15">
    <location>
        <begin position="202"/>
        <end position="211"/>
    </location>
</feature>
<dbReference type="Proteomes" id="UP001620234">
    <property type="component" value="Unassembled WGS sequence"/>
</dbReference>
<evidence type="ECO:0000256" key="6">
    <source>
        <dbReference type="ARBA" id="ARBA00022692"/>
    </source>
</evidence>
<dbReference type="InterPro" id="IPR036390">
    <property type="entry name" value="WH_DNA-bd_sf"/>
</dbReference>
<accession>A0ABW8L9T4</accession>
<feature type="transmembrane region" description="Helical" evidence="16">
    <location>
        <begin position="100"/>
        <end position="121"/>
    </location>
</feature>
<dbReference type="Gene3D" id="3.30.980.40">
    <property type="match status" value="1"/>
</dbReference>
<dbReference type="Pfam" id="PF13491">
    <property type="entry name" value="FtsK_4TM"/>
    <property type="match status" value="1"/>
</dbReference>
<name>A0ABW8L9T4_9GAMM</name>
<feature type="compositionally biased region" description="Polar residues" evidence="15">
    <location>
        <begin position="567"/>
        <end position="578"/>
    </location>
</feature>
<evidence type="ECO:0000256" key="3">
    <source>
        <dbReference type="ARBA" id="ARBA00020887"/>
    </source>
</evidence>
<feature type="compositionally biased region" description="Low complexity" evidence="15">
    <location>
        <begin position="277"/>
        <end position="289"/>
    </location>
</feature>
<evidence type="ECO:0000256" key="7">
    <source>
        <dbReference type="ARBA" id="ARBA00022741"/>
    </source>
</evidence>
<evidence type="ECO:0000259" key="17">
    <source>
        <dbReference type="PROSITE" id="PS50901"/>
    </source>
</evidence>
<evidence type="ECO:0000256" key="12">
    <source>
        <dbReference type="ARBA" id="ARBA00023136"/>
    </source>
</evidence>
<comment type="similarity">
    <text evidence="2">Belongs to the FtsK/SpoIIIE/SftA family.</text>
</comment>
<dbReference type="InterPro" id="IPR018541">
    <property type="entry name" value="Ftsk_gamma"/>
</dbReference>
<keyword evidence="8" id="KW-0159">Chromosome partition</keyword>
<feature type="region of interest" description="Disordered" evidence="15">
    <location>
        <begin position="488"/>
        <end position="578"/>
    </location>
</feature>
<dbReference type="CDD" id="cd01127">
    <property type="entry name" value="TrwB_TraG_TraD_VirD4"/>
    <property type="match status" value="1"/>
</dbReference>
<comment type="caution">
    <text evidence="18">The sequence shown here is derived from an EMBL/GenBank/DDBJ whole genome shotgun (WGS) entry which is preliminary data.</text>
</comment>
<dbReference type="Gene3D" id="3.40.50.300">
    <property type="entry name" value="P-loop containing nucleotide triphosphate hydrolases"/>
    <property type="match status" value="1"/>
</dbReference>
<dbReference type="SUPFAM" id="SSF46785">
    <property type="entry name" value="Winged helix' DNA-binding domain"/>
    <property type="match status" value="1"/>
</dbReference>
<dbReference type="PANTHER" id="PTHR22683">
    <property type="entry name" value="SPORULATION PROTEIN RELATED"/>
    <property type="match status" value="1"/>
</dbReference>
<evidence type="ECO:0000256" key="8">
    <source>
        <dbReference type="ARBA" id="ARBA00022829"/>
    </source>
</evidence>
<dbReference type="InterPro" id="IPR050206">
    <property type="entry name" value="FtsK/SpoIIIE/SftA"/>
</dbReference>
<evidence type="ECO:0000256" key="14">
    <source>
        <dbReference type="PROSITE-ProRule" id="PRU00289"/>
    </source>
</evidence>
<keyword evidence="19" id="KW-1185">Reference proteome</keyword>
<keyword evidence="4" id="KW-1003">Cell membrane</keyword>
<dbReference type="Gene3D" id="1.10.10.10">
    <property type="entry name" value="Winged helix-like DNA-binding domain superfamily/Winged helix DNA-binding domain"/>
    <property type="match status" value="1"/>
</dbReference>
<evidence type="ECO:0000256" key="16">
    <source>
        <dbReference type="SAM" id="Phobius"/>
    </source>
</evidence>
<feature type="transmembrane region" description="Helical" evidence="16">
    <location>
        <begin position="64"/>
        <end position="88"/>
    </location>
</feature>
<proteinExistence type="inferred from homology"/>
<organism evidence="18 19">
    <name type="scientific">Psychrobacter namhaensis</name>
    <dbReference type="NCBI Taxonomy" id="292734"/>
    <lineage>
        <taxon>Bacteria</taxon>
        <taxon>Pseudomonadati</taxon>
        <taxon>Pseudomonadota</taxon>
        <taxon>Gammaproteobacteria</taxon>
        <taxon>Moraxellales</taxon>
        <taxon>Moraxellaceae</taxon>
        <taxon>Psychrobacter</taxon>
    </lineage>
</organism>
<feature type="region of interest" description="Disordered" evidence="15">
    <location>
        <begin position="277"/>
        <end position="336"/>
    </location>
</feature>